<sequence length="121" mass="14305">MSIEEIKGKNILNIIIAIIIFSYLLDFTIGYFLSWNQSFYFWSIKFLMGCIVCYYINLGRKWAVKLTRYSLALLSLLCFVGLFSIFIEFESAIVSLIFFIIYSFAFYLLALNKNVRMFLEF</sequence>
<feature type="transmembrane region" description="Helical" evidence="1">
    <location>
        <begin position="69"/>
        <end position="87"/>
    </location>
</feature>
<keyword evidence="1" id="KW-0812">Transmembrane</keyword>
<dbReference type="EMBL" id="WHJC01000199">
    <property type="protein sequence ID" value="MPQ44349.1"/>
    <property type="molecule type" value="Genomic_DNA"/>
</dbReference>
<reference evidence="2 3" key="1">
    <citation type="submission" date="2019-10" db="EMBL/GenBank/DDBJ databases">
        <title>The Genome Sequence of Clostridium tarantellae Isolated from Fish Brain.</title>
        <authorList>
            <person name="Bano L."/>
            <person name="Kiel M."/>
            <person name="Sales G."/>
            <person name="Doxey A.C."/>
            <person name="Mansfield M.J."/>
            <person name="Schiavone M."/>
            <person name="Rossetto O."/>
            <person name="Pirazzini M."/>
            <person name="Dobrindt U."/>
            <person name="Montecucco C."/>
        </authorList>
    </citation>
    <scope>NUCLEOTIDE SEQUENCE [LARGE SCALE GENOMIC DNA]</scope>
    <source>
        <strain evidence="2 3">DSM 3997</strain>
    </source>
</reference>
<feature type="transmembrane region" description="Helical" evidence="1">
    <location>
        <begin position="12"/>
        <end position="33"/>
    </location>
</feature>
<feature type="transmembrane region" description="Helical" evidence="1">
    <location>
        <begin position="93"/>
        <end position="111"/>
    </location>
</feature>
<organism evidence="2 3">
    <name type="scientific">Clostridium tarantellae</name>
    <dbReference type="NCBI Taxonomy" id="39493"/>
    <lineage>
        <taxon>Bacteria</taxon>
        <taxon>Bacillati</taxon>
        <taxon>Bacillota</taxon>
        <taxon>Clostridia</taxon>
        <taxon>Eubacteriales</taxon>
        <taxon>Clostridiaceae</taxon>
        <taxon>Clostridium</taxon>
    </lineage>
</organism>
<keyword evidence="3" id="KW-1185">Reference proteome</keyword>
<evidence type="ECO:0000256" key="1">
    <source>
        <dbReference type="SAM" id="Phobius"/>
    </source>
</evidence>
<proteinExistence type="predicted"/>
<accession>A0A6I1MVZ8</accession>
<feature type="transmembrane region" description="Helical" evidence="1">
    <location>
        <begin position="39"/>
        <end position="57"/>
    </location>
</feature>
<dbReference type="AlphaFoldDB" id="A0A6I1MVZ8"/>
<keyword evidence="1" id="KW-1133">Transmembrane helix</keyword>
<evidence type="ECO:0000313" key="2">
    <source>
        <dbReference type="EMBL" id="MPQ44349.1"/>
    </source>
</evidence>
<gene>
    <name evidence="2" type="ORF">GBZ86_11320</name>
</gene>
<dbReference type="Proteomes" id="UP000430345">
    <property type="component" value="Unassembled WGS sequence"/>
</dbReference>
<comment type="caution">
    <text evidence="2">The sequence shown here is derived from an EMBL/GenBank/DDBJ whole genome shotgun (WGS) entry which is preliminary data.</text>
</comment>
<name>A0A6I1MVZ8_9CLOT</name>
<evidence type="ECO:0000313" key="3">
    <source>
        <dbReference type="Proteomes" id="UP000430345"/>
    </source>
</evidence>
<keyword evidence="1" id="KW-0472">Membrane</keyword>
<dbReference type="RefSeq" id="WP_152890742.1">
    <property type="nucleotide sequence ID" value="NZ_WHJC01000199.1"/>
</dbReference>
<protein>
    <submittedName>
        <fullName evidence="2">Uncharacterized protein</fullName>
    </submittedName>
</protein>